<dbReference type="Pfam" id="PF13173">
    <property type="entry name" value="AAA_14"/>
    <property type="match status" value="1"/>
</dbReference>
<accession>A0ABS5PSR0</accession>
<feature type="domain" description="DUF4143" evidence="2">
    <location>
        <begin position="198"/>
        <end position="356"/>
    </location>
</feature>
<comment type="caution">
    <text evidence="3">The sequence shown here is derived from an EMBL/GenBank/DDBJ whole genome shotgun (WGS) entry which is preliminary data.</text>
</comment>
<keyword evidence="3" id="KW-0547">Nucleotide-binding</keyword>
<keyword evidence="4" id="KW-1185">Reference proteome</keyword>
<gene>
    <name evidence="3" type="ORF">KHM83_15625</name>
</gene>
<dbReference type="InterPro" id="IPR027417">
    <property type="entry name" value="P-loop_NTPase"/>
</dbReference>
<dbReference type="InterPro" id="IPR041682">
    <property type="entry name" value="AAA_14"/>
</dbReference>
<dbReference type="EMBL" id="JAHBCL010000031">
    <property type="protein sequence ID" value="MBS7528116.1"/>
    <property type="molecule type" value="Genomic_DNA"/>
</dbReference>
<keyword evidence="3" id="KW-0067">ATP-binding</keyword>
<dbReference type="PANTHER" id="PTHR43566:SF2">
    <property type="entry name" value="DUF4143 DOMAIN-CONTAINING PROTEIN"/>
    <property type="match status" value="1"/>
</dbReference>
<proteinExistence type="predicted"/>
<organism evidence="3 4">
    <name type="scientific">Fusibacter paucivorans</name>
    <dbReference type="NCBI Taxonomy" id="76009"/>
    <lineage>
        <taxon>Bacteria</taxon>
        <taxon>Bacillati</taxon>
        <taxon>Bacillota</taxon>
        <taxon>Clostridia</taxon>
        <taxon>Eubacteriales</taxon>
        <taxon>Eubacteriales Family XII. Incertae Sedis</taxon>
        <taxon>Fusibacter</taxon>
    </lineage>
</organism>
<dbReference type="Proteomes" id="UP000746471">
    <property type="component" value="Unassembled WGS sequence"/>
</dbReference>
<dbReference type="SUPFAM" id="SSF52540">
    <property type="entry name" value="P-loop containing nucleoside triphosphate hydrolases"/>
    <property type="match status" value="1"/>
</dbReference>
<evidence type="ECO:0000313" key="4">
    <source>
        <dbReference type="Proteomes" id="UP000746471"/>
    </source>
</evidence>
<dbReference type="GO" id="GO:0005524">
    <property type="term" value="F:ATP binding"/>
    <property type="evidence" value="ECO:0007669"/>
    <property type="project" value="UniProtKB-KW"/>
</dbReference>
<dbReference type="RefSeq" id="WP_213237976.1">
    <property type="nucleotide sequence ID" value="NZ_JAHBCL010000031.1"/>
</dbReference>
<dbReference type="PANTHER" id="PTHR43566">
    <property type="entry name" value="CONSERVED PROTEIN"/>
    <property type="match status" value="1"/>
</dbReference>
<reference evidence="3 4" key="1">
    <citation type="submission" date="2021-05" db="EMBL/GenBank/DDBJ databases">
        <title>Fusibacter ferrireducens sp. nov., an anaerobic, sulfur- and Fe-reducing bacterium isolated from the mangrove sediment.</title>
        <authorList>
            <person name="Qiu D."/>
        </authorList>
    </citation>
    <scope>NUCLEOTIDE SEQUENCE [LARGE SCALE GENOMIC DNA]</scope>
    <source>
        <strain evidence="3 4">DSM 12116</strain>
    </source>
</reference>
<protein>
    <submittedName>
        <fullName evidence="3">ATP-binding protein</fullName>
    </submittedName>
</protein>
<evidence type="ECO:0000313" key="3">
    <source>
        <dbReference type="EMBL" id="MBS7528116.1"/>
    </source>
</evidence>
<evidence type="ECO:0000259" key="2">
    <source>
        <dbReference type="Pfam" id="PF13635"/>
    </source>
</evidence>
<dbReference type="InterPro" id="IPR025420">
    <property type="entry name" value="DUF4143"/>
</dbReference>
<sequence>MYIKRALESVIKEMSNTFPVVLVTGPRQVGKTTLLASIAEDNRQYVSLDDPIARQLANTDPLLFLQRYAPPVTIDEIQYAPALLPYIKLHVDRTKNNGDFWLTGSQMFQMMKGVSESLAGRVGIVPMQGLSISEINGCQNEPYTTDPKRLMARMSHVKKMNLHDIYTQIFKGAMPAVHTSAQSIERYYASYVDTYLHRDIRDLSQVADEMQFQRFLTACAARTSQMVNYAELAKDVGITSPTAKRWLSLLVSSGIVVLIEPYFNNALKRIVKAPNMYFMDTGLCAYLTRWTSSETLEISAMSGAFFETFVVSEIIKSYLNAGKRPPVFYYRDFDQKEIDLMIEADGKLYPIDIKKSSHPKNNAGRHFSLLDKTGTSPGMGSIICMADDLIPVNQSAWAVPVWLI</sequence>
<name>A0ABS5PSR0_9FIRM</name>
<feature type="domain" description="AAA" evidence="1">
    <location>
        <begin position="19"/>
        <end position="135"/>
    </location>
</feature>
<dbReference type="Pfam" id="PF13635">
    <property type="entry name" value="DUF4143"/>
    <property type="match status" value="1"/>
</dbReference>
<evidence type="ECO:0000259" key="1">
    <source>
        <dbReference type="Pfam" id="PF13173"/>
    </source>
</evidence>